<gene>
    <name evidence="4" type="ORF">GCM10023330_20590</name>
</gene>
<keyword evidence="1" id="KW-0732">Signal</keyword>
<feature type="domain" description="DUF306" evidence="2">
    <location>
        <begin position="234"/>
        <end position="336"/>
    </location>
</feature>
<evidence type="ECO:0000313" key="4">
    <source>
        <dbReference type="EMBL" id="GAA4812913.1"/>
    </source>
</evidence>
<evidence type="ECO:0000259" key="2">
    <source>
        <dbReference type="Pfam" id="PF03724"/>
    </source>
</evidence>
<dbReference type="PANTHER" id="PTHR35535:SF1">
    <property type="entry name" value="HEAT SHOCK PROTEIN HSLJ"/>
    <property type="match status" value="1"/>
</dbReference>
<evidence type="ECO:0000256" key="1">
    <source>
        <dbReference type="SAM" id="SignalP"/>
    </source>
</evidence>
<dbReference type="PANTHER" id="PTHR35535">
    <property type="entry name" value="HEAT SHOCK PROTEIN HSLJ"/>
    <property type="match status" value="1"/>
</dbReference>
<sequence>MKNIALLMFSLLTLVSCSMMKNKTSVIWISGFKTTCDLGVGKSSCLLVSRTETLDNAKWELFGAEIQGFDFKLGQLQKVQLEEMKLEESEQLADAPSIGYRVLKVLDSLQDPRLQLNTRWILGTIEGEKLNDSIQVPVLQIDLSEMIFGGNGGCNAFSGKILQLGLQEIQMSKSASTLMLCPEKNYEDQYFNLLNKVSSFKVIEGELQLFDKDNNVILGFMSQQQTSNRDRLHDIWAAVRVEGFPINRMVTVPQLEVNTHEMKIFGNDGCNEYFGSISELSNEKIVIENTGSTRKMCPEMEYPQRYMKALKDINRYEFKDNILIFYNLEGKEILAYRKVD</sequence>
<dbReference type="InterPro" id="IPR025485">
    <property type="entry name" value="DUF4377"/>
</dbReference>
<dbReference type="PROSITE" id="PS51257">
    <property type="entry name" value="PROKAR_LIPOPROTEIN"/>
    <property type="match status" value="1"/>
</dbReference>
<accession>A0ABP9CQW2</accession>
<dbReference type="Pfam" id="PF03724">
    <property type="entry name" value="META"/>
    <property type="match status" value="2"/>
</dbReference>
<dbReference type="Pfam" id="PF14302">
    <property type="entry name" value="DUF4377"/>
    <property type="match status" value="1"/>
</dbReference>
<dbReference type="EMBL" id="BAABJW010000003">
    <property type="protein sequence ID" value="GAA4812913.1"/>
    <property type="molecule type" value="Genomic_DNA"/>
</dbReference>
<dbReference type="InterPro" id="IPR005184">
    <property type="entry name" value="DUF306_Meta_HslJ"/>
</dbReference>
<keyword evidence="5" id="KW-1185">Reference proteome</keyword>
<organism evidence="4 5">
    <name type="scientific">Litoribaculum gwangyangense</name>
    <dbReference type="NCBI Taxonomy" id="1130722"/>
    <lineage>
        <taxon>Bacteria</taxon>
        <taxon>Pseudomonadati</taxon>
        <taxon>Bacteroidota</taxon>
        <taxon>Flavobacteriia</taxon>
        <taxon>Flavobacteriales</taxon>
        <taxon>Flavobacteriaceae</taxon>
        <taxon>Litoribaculum</taxon>
    </lineage>
</organism>
<dbReference type="RefSeq" id="WP_345276889.1">
    <property type="nucleotide sequence ID" value="NZ_BAABJW010000003.1"/>
</dbReference>
<dbReference type="InterPro" id="IPR053147">
    <property type="entry name" value="Hsp_HslJ-like"/>
</dbReference>
<feature type="domain" description="DUF306" evidence="2">
    <location>
        <begin position="117"/>
        <end position="220"/>
    </location>
</feature>
<dbReference type="Proteomes" id="UP001501433">
    <property type="component" value="Unassembled WGS sequence"/>
</dbReference>
<feature type="domain" description="DUF4377" evidence="3">
    <location>
        <begin position="28"/>
        <end position="107"/>
    </location>
</feature>
<evidence type="ECO:0000259" key="3">
    <source>
        <dbReference type="Pfam" id="PF14302"/>
    </source>
</evidence>
<feature type="signal peptide" evidence="1">
    <location>
        <begin position="1"/>
        <end position="20"/>
    </location>
</feature>
<comment type="caution">
    <text evidence="4">The sequence shown here is derived from an EMBL/GenBank/DDBJ whole genome shotgun (WGS) entry which is preliminary data.</text>
</comment>
<name>A0ABP9CQW2_9FLAO</name>
<protein>
    <recommendedName>
        <fullName evidence="6">META domain-containing protein</fullName>
    </recommendedName>
</protein>
<dbReference type="Gene3D" id="2.40.128.270">
    <property type="match status" value="2"/>
</dbReference>
<dbReference type="InterPro" id="IPR038670">
    <property type="entry name" value="HslJ-like_sf"/>
</dbReference>
<feature type="chain" id="PRO_5046185842" description="META domain-containing protein" evidence="1">
    <location>
        <begin position="21"/>
        <end position="340"/>
    </location>
</feature>
<evidence type="ECO:0008006" key="6">
    <source>
        <dbReference type="Google" id="ProtNLM"/>
    </source>
</evidence>
<reference evidence="5" key="1">
    <citation type="journal article" date="2019" name="Int. J. Syst. Evol. Microbiol.">
        <title>The Global Catalogue of Microorganisms (GCM) 10K type strain sequencing project: providing services to taxonomists for standard genome sequencing and annotation.</title>
        <authorList>
            <consortium name="The Broad Institute Genomics Platform"/>
            <consortium name="The Broad Institute Genome Sequencing Center for Infectious Disease"/>
            <person name="Wu L."/>
            <person name="Ma J."/>
        </authorList>
    </citation>
    <scope>NUCLEOTIDE SEQUENCE [LARGE SCALE GENOMIC DNA]</scope>
    <source>
        <strain evidence="5">JCM 18325</strain>
    </source>
</reference>
<evidence type="ECO:0000313" key="5">
    <source>
        <dbReference type="Proteomes" id="UP001501433"/>
    </source>
</evidence>
<proteinExistence type="predicted"/>